<dbReference type="GO" id="GO:0004497">
    <property type="term" value="F:monooxygenase activity"/>
    <property type="evidence" value="ECO:0007669"/>
    <property type="project" value="UniProtKB-KW"/>
</dbReference>
<proteinExistence type="predicted"/>
<dbReference type="SUPFAM" id="SSF54909">
    <property type="entry name" value="Dimeric alpha+beta barrel"/>
    <property type="match status" value="1"/>
</dbReference>
<organism evidence="2 3">
    <name type="scientific">Halalkalibacter kiskunsagensis</name>
    <dbReference type="NCBI Taxonomy" id="1548599"/>
    <lineage>
        <taxon>Bacteria</taxon>
        <taxon>Bacillati</taxon>
        <taxon>Bacillota</taxon>
        <taxon>Bacilli</taxon>
        <taxon>Bacillales</taxon>
        <taxon>Bacillaceae</taxon>
        <taxon>Halalkalibacter</taxon>
    </lineage>
</organism>
<keyword evidence="3" id="KW-1185">Reference proteome</keyword>
<dbReference type="InterPro" id="IPR007138">
    <property type="entry name" value="ABM_dom"/>
</dbReference>
<evidence type="ECO:0000313" key="2">
    <source>
        <dbReference type="EMBL" id="MFC0472558.1"/>
    </source>
</evidence>
<dbReference type="RefSeq" id="WP_335963271.1">
    <property type="nucleotide sequence ID" value="NZ_JAXBLX010000045.1"/>
</dbReference>
<dbReference type="PANTHER" id="PTHR33336">
    <property type="entry name" value="QUINOL MONOOXYGENASE YGIN-RELATED"/>
    <property type="match status" value="1"/>
</dbReference>
<dbReference type="PROSITE" id="PS51725">
    <property type="entry name" value="ABM"/>
    <property type="match status" value="1"/>
</dbReference>
<dbReference type="EC" id="1.-.-.-" evidence="2"/>
<dbReference type="InterPro" id="IPR011008">
    <property type="entry name" value="Dimeric_a/b-barrel"/>
</dbReference>
<reference evidence="2 3" key="1">
    <citation type="submission" date="2024-09" db="EMBL/GenBank/DDBJ databases">
        <authorList>
            <person name="Sun Q."/>
            <person name="Mori K."/>
        </authorList>
    </citation>
    <scope>NUCLEOTIDE SEQUENCE [LARGE SCALE GENOMIC DNA]</scope>
    <source>
        <strain evidence="2 3">NCAIM B.02610</strain>
    </source>
</reference>
<dbReference type="EMBL" id="JBHLUX010000081">
    <property type="protein sequence ID" value="MFC0472558.1"/>
    <property type="molecule type" value="Genomic_DNA"/>
</dbReference>
<dbReference type="InterPro" id="IPR050744">
    <property type="entry name" value="AI-2_Isomerase_LsrG"/>
</dbReference>
<gene>
    <name evidence="2" type="ORF">ACFFHM_19245</name>
</gene>
<sequence>MIVIHAHIHVKHEKRDLFLEKVQSLIQHSKQEDGNTMYHLYEDTNDKSKFIMVEEWKDEAAVLLHNGTDHFKQFGEQAGECFATPPRVEQFAVSKKY</sequence>
<evidence type="ECO:0000313" key="3">
    <source>
        <dbReference type="Proteomes" id="UP001589838"/>
    </source>
</evidence>
<dbReference type="Gene3D" id="3.30.70.100">
    <property type="match status" value="1"/>
</dbReference>
<comment type="caution">
    <text evidence="2">The sequence shown here is derived from an EMBL/GenBank/DDBJ whole genome shotgun (WGS) entry which is preliminary data.</text>
</comment>
<accession>A0ABV6KKM3</accession>
<dbReference type="Proteomes" id="UP001589838">
    <property type="component" value="Unassembled WGS sequence"/>
</dbReference>
<keyword evidence="2" id="KW-0560">Oxidoreductase</keyword>
<dbReference type="PANTHER" id="PTHR33336:SF3">
    <property type="entry name" value="ABM DOMAIN-CONTAINING PROTEIN"/>
    <property type="match status" value="1"/>
</dbReference>
<evidence type="ECO:0000259" key="1">
    <source>
        <dbReference type="PROSITE" id="PS51725"/>
    </source>
</evidence>
<keyword evidence="2" id="KW-0503">Monooxygenase</keyword>
<feature type="domain" description="ABM" evidence="1">
    <location>
        <begin position="2"/>
        <end position="91"/>
    </location>
</feature>
<protein>
    <submittedName>
        <fullName evidence="2">Quinol monooxygenase</fullName>
        <ecNumber evidence="2">1.-.-.-</ecNumber>
    </submittedName>
</protein>
<name>A0ABV6KKM3_9BACI</name>
<dbReference type="Pfam" id="PF03992">
    <property type="entry name" value="ABM"/>
    <property type="match status" value="1"/>
</dbReference>